<feature type="region of interest" description="Disordered" evidence="1">
    <location>
        <begin position="65"/>
        <end position="110"/>
    </location>
</feature>
<feature type="compositionally biased region" description="Basic and acidic residues" evidence="1">
    <location>
        <begin position="77"/>
        <end position="86"/>
    </location>
</feature>
<feature type="compositionally biased region" description="Polar residues" evidence="1">
    <location>
        <begin position="94"/>
        <end position="107"/>
    </location>
</feature>
<gene>
    <name evidence="2" type="ORF">MGYG_04099</name>
</gene>
<keyword evidence="3" id="KW-1185">Reference proteome</keyword>
<protein>
    <submittedName>
        <fullName evidence="2">Uncharacterized protein</fullName>
    </submittedName>
</protein>
<dbReference type="AlphaFoldDB" id="E4UUX8"/>
<dbReference type="GeneID" id="10029212"/>
<organism evidence="3">
    <name type="scientific">Arthroderma gypseum (strain ATCC MYA-4604 / CBS 118893)</name>
    <name type="common">Microsporum gypseum</name>
    <dbReference type="NCBI Taxonomy" id="535722"/>
    <lineage>
        <taxon>Eukaryota</taxon>
        <taxon>Fungi</taxon>
        <taxon>Dikarya</taxon>
        <taxon>Ascomycota</taxon>
        <taxon>Pezizomycotina</taxon>
        <taxon>Eurotiomycetes</taxon>
        <taxon>Eurotiomycetidae</taxon>
        <taxon>Onygenales</taxon>
        <taxon>Arthrodermataceae</taxon>
        <taxon>Nannizzia</taxon>
    </lineage>
</organism>
<dbReference type="Proteomes" id="UP000002669">
    <property type="component" value="Unassembled WGS sequence"/>
</dbReference>
<name>E4UUX8_ARTGP</name>
<dbReference type="InParanoid" id="E4UUX8"/>
<proteinExistence type="predicted"/>
<feature type="region of interest" description="Disordered" evidence="1">
    <location>
        <begin position="122"/>
        <end position="147"/>
    </location>
</feature>
<sequence length="147" mass="17157">MAKYDARKHLEEPLLRREPVWIDECTISRMEIARRDKHQVADDGEKLRKRWMELQIRQSTLHYRDARSPISVRTRREKGEKERDTVDEPGGSGSKTRAISNTSSARSSLAVKLIKMDKGVTRKWIKRRKGRNGQRSKGNYPARDILS</sequence>
<evidence type="ECO:0000313" key="3">
    <source>
        <dbReference type="Proteomes" id="UP000002669"/>
    </source>
</evidence>
<feature type="compositionally biased region" description="Basic residues" evidence="1">
    <location>
        <begin position="122"/>
        <end position="134"/>
    </location>
</feature>
<accession>E4UUX8</accession>
<reference evidence="3" key="1">
    <citation type="journal article" date="2012" name="MBio">
        <title>Comparative genome analysis of Trichophyton rubrum and related dermatophytes reveals candidate genes involved in infection.</title>
        <authorList>
            <person name="Martinez D.A."/>
            <person name="Oliver B.G."/>
            <person name="Graeser Y."/>
            <person name="Goldberg J.M."/>
            <person name="Li W."/>
            <person name="Martinez-Rossi N.M."/>
            <person name="Monod M."/>
            <person name="Shelest E."/>
            <person name="Barton R.C."/>
            <person name="Birch E."/>
            <person name="Brakhage A.A."/>
            <person name="Chen Z."/>
            <person name="Gurr S.J."/>
            <person name="Heiman D."/>
            <person name="Heitman J."/>
            <person name="Kosti I."/>
            <person name="Rossi A."/>
            <person name="Saif S."/>
            <person name="Samalova M."/>
            <person name="Saunders C.W."/>
            <person name="Shea T."/>
            <person name="Summerbell R.C."/>
            <person name="Xu J."/>
            <person name="Young S."/>
            <person name="Zeng Q."/>
            <person name="Birren B.W."/>
            <person name="Cuomo C.A."/>
            <person name="White T.C."/>
        </authorList>
    </citation>
    <scope>NUCLEOTIDE SEQUENCE [LARGE SCALE GENOMIC DNA]</scope>
    <source>
        <strain evidence="3">ATCC MYA-4604 / CBS 118893</strain>
    </source>
</reference>
<evidence type="ECO:0000313" key="2">
    <source>
        <dbReference type="EMBL" id="EFR01095.1"/>
    </source>
</evidence>
<evidence type="ECO:0000256" key="1">
    <source>
        <dbReference type="SAM" id="MobiDB-lite"/>
    </source>
</evidence>
<dbReference type="RefSeq" id="XP_003173925.1">
    <property type="nucleotide sequence ID" value="XM_003173877.1"/>
</dbReference>
<dbReference type="HOGENOM" id="CLU_1767615_0_0_1"/>
<dbReference type="VEuPathDB" id="FungiDB:MGYG_04099"/>
<dbReference type="EMBL" id="DS989824">
    <property type="protein sequence ID" value="EFR01095.1"/>
    <property type="molecule type" value="Genomic_DNA"/>
</dbReference>